<dbReference type="Proteomes" id="UP000479710">
    <property type="component" value="Unassembled WGS sequence"/>
</dbReference>
<name>A0A6G1ETZ8_9ORYZ</name>
<gene>
    <name evidence="2" type="ORF">E2562_037952</name>
</gene>
<dbReference type="AlphaFoldDB" id="A0A6G1ETZ8"/>
<sequence length="80" mass="8639">MTRRPHDSVEGEGRGPVGIPHPAGGSVDDDGPDTEDAEKRIVLFHPPAHRSFHCGGPAPRRGRRRRYLTPGNCLGGDFAD</sequence>
<evidence type="ECO:0000313" key="3">
    <source>
        <dbReference type="Proteomes" id="UP000479710"/>
    </source>
</evidence>
<reference evidence="2 3" key="1">
    <citation type="submission" date="2019-11" db="EMBL/GenBank/DDBJ databases">
        <title>Whole genome sequence of Oryza granulata.</title>
        <authorList>
            <person name="Li W."/>
        </authorList>
    </citation>
    <scope>NUCLEOTIDE SEQUENCE [LARGE SCALE GENOMIC DNA]</scope>
    <source>
        <strain evidence="3">cv. Menghai</strain>
        <tissue evidence="2">Leaf</tissue>
    </source>
</reference>
<feature type="compositionally biased region" description="Acidic residues" evidence="1">
    <location>
        <begin position="27"/>
        <end position="36"/>
    </location>
</feature>
<organism evidence="2 3">
    <name type="scientific">Oryza meyeriana var. granulata</name>
    <dbReference type="NCBI Taxonomy" id="110450"/>
    <lineage>
        <taxon>Eukaryota</taxon>
        <taxon>Viridiplantae</taxon>
        <taxon>Streptophyta</taxon>
        <taxon>Embryophyta</taxon>
        <taxon>Tracheophyta</taxon>
        <taxon>Spermatophyta</taxon>
        <taxon>Magnoliopsida</taxon>
        <taxon>Liliopsida</taxon>
        <taxon>Poales</taxon>
        <taxon>Poaceae</taxon>
        <taxon>BOP clade</taxon>
        <taxon>Oryzoideae</taxon>
        <taxon>Oryzeae</taxon>
        <taxon>Oryzinae</taxon>
        <taxon>Oryza</taxon>
        <taxon>Oryza meyeriana</taxon>
    </lineage>
</organism>
<feature type="region of interest" description="Disordered" evidence="1">
    <location>
        <begin position="1"/>
        <end position="80"/>
    </location>
</feature>
<feature type="compositionally biased region" description="Basic and acidic residues" evidence="1">
    <location>
        <begin position="1"/>
        <end position="13"/>
    </location>
</feature>
<dbReference type="EMBL" id="SPHZ02000003">
    <property type="protein sequence ID" value="KAF0928128.1"/>
    <property type="molecule type" value="Genomic_DNA"/>
</dbReference>
<comment type="caution">
    <text evidence="2">The sequence shown here is derived from an EMBL/GenBank/DDBJ whole genome shotgun (WGS) entry which is preliminary data.</text>
</comment>
<protein>
    <submittedName>
        <fullName evidence="2">Uncharacterized protein</fullName>
    </submittedName>
</protein>
<evidence type="ECO:0000256" key="1">
    <source>
        <dbReference type="SAM" id="MobiDB-lite"/>
    </source>
</evidence>
<proteinExistence type="predicted"/>
<evidence type="ECO:0000313" key="2">
    <source>
        <dbReference type="EMBL" id="KAF0928128.1"/>
    </source>
</evidence>
<accession>A0A6G1ETZ8</accession>
<keyword evidence="3" id="KW-1185">Reference proteome</keyword>